<accession>A0ABQ1YG47</accession>
<gene>
    <name evidence="3" type="ORF">GCM10008013_22660</name>
</gene>
<comment type="caution">
    <text evidence="3">The sequence shown here is derived from an EMBL/GenBank/DDBJ whole genome shotgun (WGS) entry which is preliminary data.</text>
</comment>
<feature type="transmembrane region" description="Helical" evidence="1">
    <location>
        <begin position="150"/>
        <end position="169"/>
    </location>
</feature>
<evidence type="ECO:0000259" key="2">
    <source>
        <dbReference type="Pfam" id="PF19701"/>
    </source>
</evidence>
<keyword evidence="1" id="KW-0812">Transmembrane</keyword>
<name>A0ABQ1YG47_9BACL</name>
<feature type="transmembrane region" description="Helical" evidence="1">
    <location>
        <begin position="194"/>
        <end position="215"/>
    </location>
</feature>
<dbReference type="RefSeq" id="WP_194434116.1">
    <property type="nucleotide sequence ID" value="NZ_BMFT01000001.1"/>
</dbReference>
<protein>
    <recommendedName>
        <fullName evidence="2">DUF6199 domain-containing protein</fullName>
    </recommendedName>
</protein>
<dbReference type="Proteomes" id="UP000659344">
    <property type="component" value="Unassembled WGS sequence"/>
</dbReference>
<keyword evidence="1" id="KW-0472">Membrane</keyword>
<keyword evidence="4" id="KW-1185">Reference proteome</keyword>
<feature type="domain" description="DUF6199" evidence="2">
    <location>
        <begin position="158"/>
        <end position="215"/>
    </location>
</feature>
<evidence type="ECO:0000313" key="3">
    <source>
        <dbReference type="EMBL" id="GGH23504.1"/>
    </source>
</evidence>
<dbReference type="InterPro" id="IPR045679">
    <property type="entry name" value="DUF6199"/>
</dbReference>
<sequence length="221" mass="25738">MILIGFIIVMANTYFSKSVFFINQHKYKQVSSQNNTISYRSGSVDAPTIDVHINDQNRKILINNEAYFIYNAKGMGVNKYSVTYPNGHKYEVVVNQSQFFMSYDEHGEYVSEISFYVNGQRIIQEGEEEYLPSALVIAAYSEHHTKQGSLALFILSWLLLIYGWCGFRYEKFQKFLFLISLRWIWTNDHEPSDFYYFMSKVGGVLVMIGSIVLAIKSFFIY</sequence>
<dbReference type="Pfam" id="PF19701">
    <property type="entry name" value="DUF6199"/>
    <property type="match status" value="1"/>
</dbReference>
<proteinExistence type="predicted"/>
<organism evidence="3 4">
    <name type="scientific">Paenibacillus segetis</name>
    <dbReference type="NCBI Taxonomy" id="1325360"/>
    <lineage>
        <taxon>Bacteria</taxon>
        <taxon>Bacillati</taxon>
        <taxon>Bacillota</taxon>
        <taxon>Bacilli</taxon>
        <taxon>Bacillales</taxon>
        <taxon>Paenibacillaceae</taxon>
        <taxon>Paenibacillus</taxon>
    </lineage>
</organism>
<evidence type="ECO:0000313" key="4">
    <source>
        <dbReference type="Proteomes" id="UP000659344"/>
    </source>
</evidence>
<reference evidence="4" key="1">
    <citation type="journal article" date="2019" name="Int. J. Syst. Evol. Microbiol.">
        <title>The Global Catalogue of Microorganisms (GCM) 10K type strain sequencing project: providing services to taxonomists for standard genome sequencing and annotation.</title>
        <authorList>
            <consortium name="The Broad Institute Genomics Platform"/>
            <consortium name="The Broad Institute Genome Sequencing Center for Infectious Disease"/>
            <person name="Wu L."/>
            <person name="Ma J."/>
        </authorList>
    </citation>
    <scope>NUCLEOTIDE SEQUENCE [LARGE SCALE GENOMIC DNA]</scope>
    <source>
        <strain evidence="4">CGMCC 1.12769</strain>
    </source>
</reference>
<evidence type="ECO:0000256" key="1">
    <source>
        <dbReference type="SAM" id="Phobius"/>
    </source>
</evidence>
<keyword evidence="1" id="KW-1133">Transmembrane helix</keyword>
<dbReference type="EMBL" id="BMFT01000001">
    <property type="protein sequence ID" value="GGH23504.1"/>
    <property type="molecule type" value="Genomic_DNA"/>
</dbReference>